<feature type="transmembrane region" description="Helical" evidence="7">
    <location>
        <begin position="240"/>
        <end position="263"/>
    </location>
</feature>
<dbReference type="PANTHER" id="PTHR23513">
    <property type="entry name" value="INTEGRAL MEMBRANE EFFLUX PROTEIN-RELATED"/>
    <property type="match status" value="1"/>
</dbReference>
<evidence type="ECO:0000256" key="7">
    <source>
        <dbReference type="SAM" id="Phobius"/>
    </source>
</evidence>
<comment type="subcellular location">
    <subcellularLocation>
        <location evidence="1">Cell membrane</location>
        <topology evidence="1">Multi-pass membrane protein</topology>
    </subcellularLocation>
</comment>
<protein>
    <submittedName>
        <fullName evidence="9">MFS transporter</fullName>
    </submittedName>
</protein>
<dbReference type="Gene3D" id="1.20.1250.20">
    <property type="entry name" value="MFS general substrate transporter like domains"/>
    <property type="match status" value="1"/>
</dbReference>
<keyword evidence="10" id="KW-1185">Reference proteome</keyword>
<feature type="transmembrane region" description="Helical" evidence="7">
    <location>
        <begin position="396"/>
        <end position="416"/>
    </location>
</feature>
<evidence type="ECO:0000256" key="1">
    <source>
        <dbReference type="ARBA" id="ARBA00004651"/>
    </source>
</evidence>
<dbReference type="InterPro" id="IPR036259">
    <property type="entry name" value="MFS_trans_sf"/>
</dbReference>
<feature type="transmembrane region" description="Helical" evidence="7">
    <location>
        <begin position="63"/>
        <end position="81"/>
    </location>
</feature>
<feature type="transmembrane region" description="Helical" evidence="7">
    <location>
        <begin position="304"/>
        <end position="322"/>
    </location>
</feature>
<sequence length="441" mass="45479">MTDTEPAPPCDPPAPRRRGGLIWHRDFRLLWIGQTVGKLGSSVTSVALPLVAVATLDASTFQVALLSAAAWLPWLLIGLPAGAWVDRLPRRPVMLACDLASLLLFLSVPVAAWLDRLTIGHLLAVALGAGTASVFFQTAYQVYLPPLLDRGDVAEGNAKVQATEAAAQVGGPGVAGLITQLAGAVNALLVDAASFLISAFCLLSIRTREPRLPRARRSSTLRQEIGEGLRFVARDPYLRVLTLFSAASNIGLLGYQSILVVFLVREVGVSPGVVGVLAAATSLGGLLGAASATVPARRFGSARTLLAAEMGAAPFGLLIPLTTGGPGLALAIAGGFVVGAGAAVGNVLKGSFRQTYSPYALLGRVTVSMQLVSYGSIPLGALLGGALGTALGVRPALWIITSGLALTGLILLIGPLRRQRDLPDQPGLASGIVRTREPVGA</sequence>
<feature type="transmembrane region" description="Helical" evidence="7">
    <location>
        <begin position="39"/>
        <end position="56"/>
    </location>
</feature>
<feature type="transmembrane region" description="Helical" evidence="7">
    <location>
        <begin position="269"/>
        <end position="292"/>
    </location>
</feature>
<keyword evidence="3" id="KW-1003">Cell membrane</keyword>
<feature type="transmembrane region" description="Helical" evidence="7">
    <location>
        <begin position="369"/>
        <end position="390"/>
    </location>
</feature>
<evidence type="ECO:0000313" key="9">
    <source>
        <dbReference type="EMBL" id="MFF4778565.1"/>
    </source>
</evidence>
<evidence type="ECO:0000259" key="8">
    <source>
        <dbReference type="PROSITE" id="PS50850"/>
    </source>
</evidence>
<dbReference type="InterPro" id="IPR020846">
    <property type="entry name" value="MFS_dom"/>
</dbReference>
<dbReference type="InterPro" id="IPR010290">
    <property type="entry name" value="TM_effector"/>
</dbReference>
<feature type="domain" description="Major facilitator superfamily (MFS) profile" evidence="8">
    <location>
        <begin position="235"/>
        <end position="441"/>
    </location>
</feature>
<evidence type="ECO:0000256" key="6">
    <source>
        <dbReference type="ARBA" id="ARBA00023136"/>
    </source>
</evidence>
<reference evidence="9 10" key="1">
    <citation type="submission" date="2024-10" db="EMBL/GenBank/DDBJ databases">
        <title>The Natural Products Discovery Center: Release of the First 8490 Sequenced Strains for Exploring Actinobacteria Biosynthetic Diversity.</title>
        <authorList>
            <person name="Kalkreuter E."/>
            <person name="Kautsar S.A."/>
            <person name="Yang D."/>
            <person name="Bader C.D."/>
            <person name="Teijaro C.N."/>
            <person name="Fluegel L."/>
            <person name="Davis C.M."/>
            <person name="Simpson J.R."/>
            <person name="Lauterbach L."/>
            <person name="Steele A.D."/>
            <person name="Gui C."/>
            <person name="Meng S."/>
            <person name="Li G."/>
            <person name="Viehrig K."/>
            <person name="Ye F."/>
            <person name="Su P."/>
            <person name="Kiefer A.F."/>
            <person name="Nichols A."/>
            <person name="Cepeda A.J."/>
            <person name="Yan W."/>
            <person name="Fan B."/>
            <person name="Jiang Y."/>
            <person name="Adhikari A."/>
            <person name="Zheng C.-J."/>
            <person name="Schuster L."/>
            <person name="Cowan T.M."/>
            <person name="Smanski M.J."/>
            <person name="Chevrette M.G."/>
            <person name="De Carvalho L.P.S."/>
            <person name="Shen B."/>
        </authorList>
    </citation>
    <scope>NUCLEOTIDE SEQUENCE [LARGE SCALE GENOMIC DNA]</scope>
    <source>
        <strain evidence="9 10">NPDC001281</strain>
    </source>
</reference>
<evidence type="ECO:0000256" key="5">
    <source>
        <dbReference type="ARBA" id="ARBA00022989"/>
    </source>
</evidence>
<gene>
    <name evidence="9" type="ORF">ACFY05_37655</name>
</gene>
<proteinExistence type="predicted"/>
<dbReference type="PROSITE" id="PS50850">
    <property type="entry name" value="MFS"/>
    <property type="match status" value="1"/>
</dbReference>
<keyword evidence="6 7" id="KW-0472">Membrane</keyword>
<feature type="transmembrane region" description="Helical" evidence="7">
    <location>
        <begin position="181"/>
        <end position="205"/>
    </location>
</feature>
<dbReference type="EMBL" id="JBIAXI010000034">
    <property type="protein sequence ID" value="MFF4778565.1"/>
    <property type="molecule type" value="Genomic_DNA"/>
</dbReference>
<feature type="transmembrane region" description="Helical" evidence="7">
    <location>
        <begin position="93"/>
        <end position="114"/>
    </location>
</feature>
<dbReference type="Proteomes" id="UP001602119">
    <property type="component" value="Unassembled WGS sequence"/>
</dbReference>
<organism evidence="9 10">
    <name type="scientific">Microtetraspora fusca</name>
    <dbReference type="NCBI Taxonomy" id="1997"/>
    <lineage>
        <taxon>Bacteria</taxon>
        <taxon>Bacillati</taxon>
        <taxon>Actinomycetota</taxon>
        <taxon>Actinomycetes</taxon>
        <taxon>Streptosporangiales</taxon>
        <taxon>Streptosporangiaceae</taxon>
        <taxon>Microtetraspora</taxon>
    </lineage>
</organism>
<evidence type="ECO:0000256" key="3">
    <source>
        <dbReference type="ARBA" id="ARBA00022475"/>
    </source>
</evidence>
<comment type="caution">
    <text evidence="9">The sequence shown here is derived from an EMBL/GenBank/DDBJ whole genome shotgun (WGS) entry which is preliminary data.</text>
</comment>
<dbReference type="CDD" id="cd06173">
    <property type="entry name" value="MFS_MefA_like"/>
    <property type="match status" value="1"/>
</dbReference>
<evidence type="ECO:0000256" key="2">
    <source>
        <dbReference type="ARBA" id="ARBA00022448"/>
    </source>
</evidence>
<dbReference type="RefSeq" id="WP_387347144.1">
    <property type="nucleotide sequence ID" value="NZ_JBIAXI010000034.1"/>
</dbReference>
<accession>A0ABW6VGS2</accession>
<dbReference type="Pfam" id="PF05977">
    <property type="entry name" value="MFS_3"/>
    <property type="match status" value="1"/>
</dbReference>
<feature type="transmembrane region" description="Helical" evidence="7">
    <location>
        <begin position="328"/>
        <end position="348"/>
    </location>
</feature>
<keyword evidence="5 7" id="KW-1133">Transmembrane helix</keyword>
<feature type="transmembrane region" description="Helical" evidence="7">
    <location>
        <begin position="121"/>
        <end position="140"/>
    </location>
</feature>
<name>A0ABW6VGS2_MICFU</name>
<evidence type="ECO:0000256" key="4">
    <source>
        <dbReference type="ARBA" id="ARBA00022692"/>
    </source>
</evidence>
<evidence type="ECO:0000313" key="10">
    <source>
        <dbReference type="Proteomes" id="UP001602119"/>
    </source>
</evidence>
<keyword evidence="2" id="KW-0813">Transport</keyword>
<dbReference type="SUPFAM" id="SSF103473">
    <property type="entry name" value="MFS general substrate transporter"/>
    <property type="match status" value="1"/>
</dbReference>
<dbReference type="PANTHER" id="PTHR23513:SF6">
    <property type="entry name" value="MAJOR FACILITATOR SUPERFAMILY ASSOCIATED DOMAIN-CONTAINING PROTEIN"/>
    <property type="match status" value="1"/>
</dbReference>
<keyword evidence="4 7" id="KW-0812">Transmembrane</keyword>